<keyword evidence="2" id="KW-0812">Transmembrane</keyword>
<dbReference type="InterPro" id="IPR010131">
    <property type="entry name" value="MdtP/NodT-like"/>
</dbReference>
<evidence type="ECO:0000256" key="2">
    <source>
        <dbReference type="RuleBase" id="RU362097"/>
    </source>
</evidence>
<reference evidence="4 5" key="1">
    <citation type="submission" date="2019-02" db="EMBL/GenBank/DDBJ databases">
        <title>Isolation and identification of novel species under the genus Muribaculum.</title>
        <authorList>
            <person name="Miyake S."/>
            <person name="Ding Y."/>
            <person name="Low A."/>
            <person name="Soh M."/>
            <person name="Seedorf H."/>
        </authorList>
    </citation>
    <scope>NUCLEOTIDE SEQUENCE [LARGE SCALE GENOMIC DNA]</scope>
    <source>
        <strain evidence="4 5">TLL-A4</strain>
    </source>
</reference>
<gene>
    <name evidence="4" type="ORF">E7746_09840</name>
</gene>
<dbReference type="InterPro" id="IPR003423">
    <property type="entry name" value="OMP_efflux"/>
</dbReference>
<accession>A0A4P7VM18</accession>
<evidence type="ECO:0000313" key="5">
    <source>
        <dbReference type="Proteomes" id="UP000297031"/>
    </source>
</evidence>
<evidence type="ECO:0000313" key="4">
    <source>
        <dbReference type="EMBL" id="QCD36156.1"/>
    </source>
</evidence>
<dbReference type="EMBL" id="CP039393">
    <property type="protein sequence ID" value="QCD36156.1"/>
    <property type="molecule type" value="Genomic_DNA"/>
</dbReference>
<protein>
    <submittedName>
        <fullName evidence="4">TolC family protein</fullName>
    </submittedName>
</protein>
<dbReference type="OrthoDB" id="9770517at2"/>
<keyword evidence="2" id="KW-0472">Membrane</keyword>
<dbReference type="Gene3D" id="2.20.200.10">
    <property type="entry name" value="Outer membrane efflux proteins (OEP)"/>
    <property type="match status" value="1"/>
</dbReference>
<proteinExistence type="inferred from homology"/>
<dbReference type="PANTHER" id="PTHR30203:SF33">
    <property type="entry name" value="BLR4455 PROTEIN"/>
    <property type="match status" value="1"/>
</dbReference>
<comment type="subcellular location">
    <subcellularLocation>
        <location evidence="2">Cell membrane</location>
        <topology evidence="2">Lipid-anchor</topology>
    </subcellularLocation>
</comment>
<dbReference type="PANTHER" id="PTHR30203">
    <property type="entry name" value="OUTER MEMBRANE CATION EFFLUX PROTEIN"/>
    <property type="match status" value="1"/>
</dbReference>
<keyword evidence="2" id="KW-0564">Palmitate</keyword>
<dbReference type="AlphaFoldDB" id="A0A4P7VM18"/>
<dbReference type="NCBIfam" id="TIGR01845">
    <property type="entry name" value="outer_NodT"/>
    <property type="match status" value="1"/>
</dbReference>
<keyword evidence="3" id="KW-0175">Coiled coil</keyword>
<keyword evidence="5" id="KW-1185">Reference proteome</keyword>
<dbReference type="GO" id="GO:0015562">
    <property type="term" value="F:efflux transmembrane transporter activity"/>
    <property type="evidence" value="ECO:0007669"/>
    <property type="project" value="InterPro"/>
</dbReference>
<sequence length="465" mass="51333">MHKGKIMNNISRIAIMVVSVGALSSCHIYNKFEMPTEDNALTSEYVQAKETEENAEAFGNLRWEEVFTDPMLVDLINQALANNTNLSNAKLNIDIAHAQLKGARLSYLPSVTLAPNGAGSSFDHSKMSWSYQLPLAVSWEVDLFGKLLNSNRRAKQALLQSEAYQQAVRSQLIAGVANCYYAISMLETQLKISRQTAEYWKESVQIMKNFKLAGRVNESAVVQSTANYYSLLASITDLEVSLNEANNTMSLLLNVMPQTWNIQADARFEAPAIMREGVPMRELASRPDVRASEHSLAMAYYATNQARSAFYPGLNISANGGFTNLMGSMVSNPAKFFVQLAGQLTAPLFARGQLISNLEAARAQQEQAMNNFEYTLLSASAEVSNALMLYTKSNEKADYLKNQVENLEKSVEYTQELLSLDGRTTYLEVLTAQQSLLAAQLSQASCENARARAAINLYQSLGGGR</sequence>
<name>A0A4P7VM18_9BACT</name>
<organism evidence="4 5">
    <name type="scientific">Muribaculum gordoncarteri</name>
    <dbReference type="NCBI Taxonomy" id="2530390"/>
    <lineage>
        <taxon>Bacteria</taxon>
        <taxon>Pseudomonadati</taxon>
        <taxon>Bacteroidota</taxon>
        <taxon>Bacteroidia</taxon>
        <taxon>Bacteroidales</taxon>
        <taxon>Muribaculaceae</taxon>
        <taxon>Muribaculum</taxon>
    </lineage>
</organism>
<keyword evidence="2" id="KW-1134">Transmembrane beta strand</keyword>
<keyword evidence="2" id="KW-0449">Lipoprotein</keyword>
<comment type="similarity">
    <text evidence="1 2">Belongs to the outer membrane factor (OMF) (TC 1.B.17) family.</text>
</comment>
<dbReference type="Pfam" id="PF02321">
    <property type="entry name" value="OEP"/>
    <property type="match status" value="2"/>
</dbReference>
<dbReference type="Gene3D" id="1.20.1600.10">
    <property type="entry name" value="Outer membrane efflux proteins (OEP)"/>
    <property type="match status" value="1"/>
</dbReference>
<dbReference type="Proteomes" id="UP000297031">
    <property type="component" value="Chromosome"/>
</dbReference>
<dbReference type="KEGG" id="mgod:E7746_09840"/>
<dbReference type="PROSITE" id="PS51257">
    <property type="entry name" value="PROKAR_LIPOPROTEIN"/>
    <property type="match status" value="1"/>
</dbReference>
<evidence type="ECO:0000256" key="3">
    <source>
        <dbReference type="SAM" id="Coils"/>
    </source>
</evidence>
<feature type="coiled-coil region" evidence="3">
    <location>
        <begin position="351"/>
        <end position="410"/>
    </location>
</feature>
<dbReference type="SUPFAM" id="SSF56954">
    <property type="entry name" value="Outer membrane efflux proteins (OEP)"/>
    <property type="match status" value="1"/>
</dbReference>
<evidence type="ECO:0000256" key="1">
    <source>
        <dbReference type="ARBA" id="ARBA00007613"/>
    </source>
</evidence>
<dbReference type="GO" id="GO:0005886">
    <property type="term" value="C:plasma membrane"/>
    <property type="evidence" value="ECO:0007669"/>
    <property type="project" value="UniProtKB-SubCell"/>
</dbReference>